<reference evidence="5" key="1">
    <citation type="submission" date="2017-11" db="EMBL/GenBank/DDBJ databases">
        <authorList>
            <person name="Watanabe M."/>
            <person name="Kojima H."/>
        </authorList>
    </citation>
    <scope>NUCLEOTIDE SEQUENCE [LARGE SCALE GENOMIC DNA]</scope>
    <source>
        <strain evidence="5">Tokyo 01</strain>
    </source>
</reference>
<dbReference type="InterPro" id="IPR056823">
    <property type="entry name" value="TEN-like_YD-shell"/>
</dbReference>
<evidence type="ECO:0000256" key="2">
    <source>
        <dbReference type="SAM" id="MobiDB-lite"/>
    </source>
</evidence>
<dbReference type="Gene3D" id="2.180.10.10">
    <property type="entry name" value="RHS repeat-associated core"/>
    <property type="match status" value="1"/>
</dbReference>
<comment type="caution">
    <text evidence="4">The sequence shown here is derived from an EMBL/GenBank/DDBJ whole genome shotgun (WGS) entry which is preliminary data.</text>
</comment>
<dbReference type="PANTHER" id="PTHR32305:SF15">
    <property type="entry name" value="PROTEIN RHSA-RELATED"/>
    <property type="match status" value="1"/>
</dbReference>
<feature type="domain" description="Teneurin-like YD-shell" evidence="3">
    <location>
        <begin position="2"/>
        <end position="57"/>
    </location>
</feature>
<evidence type="ECO:0000256" key="1">
    <source>
        <dbReference type="ARBA" id="ARBA00022737"/>
    </source>
</evidence>
<accession>A0A401FSM8</accession>
<dbReference type="Proteomes" id="UP000288096">
    <property type="component" value="Unassembled WGS sequence"/>
</dbReference>
<evidence type="ECO:0000313" key="4">
    <source>
        <dbReference type="EMBL" id="GBC59950.1"/>
    </source>
</evidence>
<dbReference type="PANTHER" id="PTHR32305">
    <property type="match status" value="1"/>
</dbReference>
<proteinExistence type="predicted"/>
<feature type="region of interest" description="Disordered" evidence="2">
    <location>
        <begin position="113"/>
        <end position="146"/>
    </location>
</feature>
<organism evidence="4 5">
    <name type="scientific">Desulfonema ishimotonii</name>
    <dbReference type="NCBI Taxonomy" id="45657"/>
    <lineage>
        <taxon>Bacteria</taxon>
        <taxon>Pseudomonadati</taxon>
        <taxon>Thermodesulfobacteriota</taxon>
        <taxon>Desulfobacteria</taxon>
        <taxon>Desulfobacterales</taxon>
        <taxon>Desulfococcaceae</taxon>
        <taxon>Desulfonema</taxon>
    </lineage>
</organism>
<reference evidence="5" key="2">
    <citation type="submission" date="2019-01" db="EMBL/GenBank/DDBJ databases">
        <title>Genome sequence of Desulfonema ishimotonii strain Tokyo 01.</title>
        <authorList>
            <person name="Fukui M."/>
        </authorList>
    </citation>
    <scope>NUCLEOTIDE SEQUENCE [LARGE SCALE GENOMIC DNA]</scope>
    <source>
        <strain evidence="5">Tokyo 01</strain>
    </source>
</reference>
<dbReference type="EMBL" id="BEXT01000001">
    <property type="protein sequence ID" value="GBC59950.1"/>
    <property type="molecule type" value="Genomic_DNA"/>
</dbReference>
<protein>
    <recommendedName>
        <fullName evidence="3">Teneurin-like YD-shell domain-containing protein</fullName>
    </recommendedName>
</protein>
<gene>
    <name evidence="4" type="ORF">DENIS_0892</name>
</gene>
<name>A0A401FSM8_9BACT</name>
<dbReference type="Pfam" id="PF25023">
    <property type="entry name" value="TEN_YD-shell"/>
    <property type="match status" value="1"/>
</dbReference>
<keyword evidence="5" id="KW-1185">Reference proteome</keyword>
<sequence>MVKRVEYDTFGNVISDSNTAFAVPFGFAGGLYDADTGLVRFGYRDYDPDTGRWTAKDPILFAGGDTDLYGYCLSDPVNWIDPDGLTQHGPRNVRTSHGGTIADEKGVGIRNIQKRKNNKKLPPKSKKDIKKKKEKKKKGKLRIPPIPNSDSFYPIIIINPDAMEKTIDEYFNPCLDDA</sequence>
<evidence type="ECO:0000313" key="5">
    <source>
        <dbReference type="Proteomes" id="UP000288096"/>
    </source>
</evidence>
<evidence type="ECO:0000259" key="3">
    <source>
        <dbReference type="Pfam" id="PF25023"/>
    </source>
</evidence>
<feature type="compositionally biased region" description="Basic residues" evidence="2">
    <location>
        <begin position="113"/>
        <end position="141"/>
    </location>
</feature>
<dbReference type="InterPro" id="IPR022385">
    <property type="entry name" value="Rhs_assc_core"/>
</dbReference>
<dbReference type="AlphaFoldDB" id="A0A401FSM8"/>
<dbReference type="NCBIfam" id="TIGR03696">
    <property type="entry name" value="Rhs_assc_core"/>
    <property type="match status" value="1"/>
</dbReference>
<dbReference type="InterPro" id="IPR050708">
    <property type="entry name" value="T6SS_VgrG/RHS"/>
</dbReference>
<keyword evidence="1" id="KW-0677">Repeat</keyword>
<dbReference type="RefSeq" id="WP_208022514.1">
    <property type="nucleotide sequence ID" value="NZ_BEXT01000001.1"/>
</dbReference>